<comment type="cofactor">
    <cofactor evidence="9">
        <name>Mg(2+)</name>
        <dbReference type="ChEBI" id="CHEBI:18420"/>
    </cofactor>
</comment>
<dbReference type="NCBIfam" id="TIGR01935">
    <property type="entry name" value="NOT-MenG"/>
    <property type="match status" value="1"/>
</dbReference>
<comment type="cofactor">
    <cofactor evidence="2 10">
        <name>a divalent metal cation</name>
        <dbReference type="ChEBI" id="CHEBI:60240"/>
    </cofactor>
</comment>
<dbReference type="CDD" id="cd16841">
    <property type="entry name" value="RraA_family"/>
    <property type="match status" value="1"/>
</dbReference>
<dbReference type="GO" id="GO:0051252">
    <property type="term" value="P:regulation of RNA metabolic process"/>
    <property type="evidence" value="ECO:0007669"/>
    <property type="project" value="InterPro"/>
</dbReference>
<feature type="region of interest" description="Disordered" evidence="11">
    <location>
        <begin position="1"/>
        <end position="20"/>
    </location>
</feature>
<feature type="binding site" evidence="9">
    <location>
        <begin position="97"/>
        <end position="100"/>
    </location>
    <ligand>
        <name>substrate</name>
    </ligand>
</feature>
<name>A0A2T0YH51_9MICC</name>
<comment type="catalytic activity">
    <reaction evidence="8 10">
        <text>oxaloacetate + H(+) = pyruvate + CO2</text>
        <dbReference type="Rhea" id="RHEA:15641"/>
        <dbReference type="ChEBI" id="CHEBI:15361"/>
        <dbReference type="ChEBI" id="CHEBI:15378"/>
        <dbReference type="ChEBI" id="CHEBI:16452"/>
        <dbReference type="ChEBI" id="CHEBI:16526"/>
        <dbReference type="EC" id="4.1.1.112"/>
    </reaction>
</comment>
<sequence>MSGASMSTPSHHTESGAGAAPGTADFATCDLYDDDESLQSLSLQLLNLGGRPRFTGPIRTVRCYRDNGLVKELLNSPGAGSVLVVDGAGSLDSALIGDMIAASAIENGWAGVVIHGAVRDREQLAEMDLGVRALGSNPRKSVKDGVGEVDVTLQFGGVTFVPGATLWSDADGVLVTPV</sequence>
<dbReference type="AlphaFoldDB" id="A0A2T0YH51"/>
<dbReference type="GO" id="GO:0047443">
    <property type="term" value="F:4-hydroxy-4-methyl-2-oxoglutarate aldolase activity"/>
    <property type="evidence" value="ECO:0007669"/>
    <property type="project" value="UniProtKB-EC"/>
</dbReference>
<dbReference type="Proteomes" id="UP000238217">
    <property type="component" value="Unassembled WGS sequence"/>
</dbReference>
<evidence type="ECO:0000256" key="1">
    <source>
        <dbReference type="ARBA" id="ARBA00001342"/>
    </source>
</evidence>
<evidence type="ECO:0000256" key="9">
    <source>
        <dbReference type="PIRSR" id="PIRSR605493-1"/>
    </source>
</evidence>
<evidence type="ECO:0000256" key="6">
    <source>
        <dbReference type="ARBA" id="ARBA00023239"/>
    </source>
</evidence>
<dbReference type="PANTHER" id="PTHR33254">
    <property type="entry name" value="4-HYDROXY-4-METHYL-2-OXOGLUTARATE ALDOLASE 3-RELATED"/>
    <property type="match status" value="1"/>
</dbReference>
<evidence type="ECO:0000313" key="12">
    <source>
        <dbReference type="EMBL" id="PRZ14206.1"/>
    </source>
</evidence>
<dbReference type="GO" id="GO:0046872">
    <property type="term" value="F:metal ion binding"/>
    <property type="evidence" value="ECO:0007669"/>
    <property type="project" value="UniProtKB-KW"/>
</dbReference>
<protein>
    <recommendedName>
        <fullName evidence="10">4-hydroxy-4-methyl-2-oxoglutarate aldolase</fullName>
        <shortName evidence="10">HMG aldolase</shortName>
        <ecNumber evidence="10">4.1.1.112</ecNumber>
        <ecNumber evidence="10">4.1.3.17</ecNumber>
    </recommendedName>
    <alternativeName>
        <fullName evidence="10">Oxaloacetate decarboxylase</fullName>
    </alternativeName>
</protein>
<evidence type="ECO:0000256" key="7">
    <source>
        <dbReference type="ARBA" id="ARBA00025046"/>
    </source>
</evidence>
<comment type="subunit">
    <text evidence="4 10">Homotrimer.</text>
</comment>
<dbReference type="GO" id="GO:0008428">
    <property type="term" value="F:ribonuclease inhibitor activity"/>
    <property type="evidence" value="ECO:0007669"/>
    <property type="project" value="InterPro"/>
</dbReference>
<dbReference type="Pfam" id="PF03737">
    <property type="entry name" value="RraA-like"/>
    <property type="match status" value="1"/>
</dbReference>
<organism evidence="12 13">
    <name type="scientific">Nesterenkonia sandarakina</name>
    <dbReference type="NCBI Taxonomy" id="272918"/>
    <lineage>
        <taxon>Bacteria</taxon>
        <taxon>Bacillati</taxon>
        <taxon>Actinomycetota</taxon>
        <taxon>Actinomycetes</taxon>
        <taxon>Micrococcales</taxon>
        <taxon>Micrococcaceae</taxon>
        <taxon>Nesterenkonia</taxon>
    </lineage>
</organism>
<comment type="catalytic activity">
    <reaction evidence="1 10">
        <text>4-hydroxy-4-methyl-2-oxoglutarate = 2 pyruvate</text>
        <dbReference type="Rhea" id="RHEA:22748"/>
        <dbReference type="ChEBI" id="CHEBI:15361"/>
        <dbReference type="ChEBI" id="CHEBI:58276"/>
        <dbReference type="EC" id="4.1.3.17"/>
    </reaction>
</comment>
<dbReference type="Gene3D" id="3.50.30.40">
    <property type="entry name" value="Ribonuclease E inhibitor RraA/RraA-like"/>
    <property type="match status" value="1"/>
</dbReference>
<feature type="compositionally biased region" description="Polar residues" evidence="11">
    <location>
        <begin position="1"/>
        <end position="10"/>
    </location>
</feature>
<dbReference type="PANTHER" id="PTHR33254:SF4">
    <property type="entry name" value="4-HYDROXY-4-METHYL-2-OXOGLUTARATE ALDOLASE 3-RELATED"/>
    <property type="match status" value="1"/>
</dbReference>
<proteinExistence type="inferred from homology"/>
<keyword evidence="9" id="KW-0460">Magnesium</keyword>
<feature type="binding site" evidence="9">
    <location>
        <position position="120"/>
    </location>
    <ligand>
        <name>Mg(2+)</name>
        <dbReference type="ChEBI" id="CHEBI:18420"/>
    </ligand>
</feature>
<keyword evidence="6 10" id="KW-0456">Lyase</keyword>
<feature type="binding site" evidence="9">
    <location>
        <position position="119"/>
    </location>
    <ligand>
        <name>substrate</name>
    </ligand>
</feature>
<dbReference type="EC" id="4.1.1.112" evidence="10"/>
<dbReference type="GO" id="GO:0008948">
    <property type="term" value="F:oxaloacetate decarboxylase activity"/>
    <property type="evidence" value="ECO:0007669"/>
    <property type="project" value="UniProtKB-EC"/>
</dbReference>
<evidence type="ECO:0000256" key="8">
    <source>
        <dbReference type="ARBA" id="ARBA00047973"/>
    </source>
</evidence>
<evidence type="ECO:0000256" key="10">
    <source>
        <dbReference type="RuleBase" id="RU004338"/>
    </source>
</evidence>
<evidence type="ECO:0000256" key="3">
    <source>
        <dbReference type="ARBA" id="ARBA00008621"/>
    </source>
</evidence>
<comment type="similarity">
    <text evidence="3 10">Belongs to the class II aldolase/RraA-like family.</text>
</comment>
<evidence type="ECO:0000256" key="2">
    <source>
        <dbReference type="ARBA" id="ARBA00001968"/>
    </source>
</evidence>
<dbReference type="EMBL" id="PVTY01000012">
    <property type="protein sequence ID" value="PRZ14206.1"/>
    <property type="molecule type" value="Genomic_DNA"/>
</dbReference>
<evidence type="ECO:0000313" key="13">
    <source>
        <dbReference type="Proteomes" id="UP000238217"/>
    </source>
</evidence>
<dbReference type="NCBIfam" id="NF006875">
    <property type="entry name" value="PRK09372.1"/>
    <property type="match status" value="1"/>
</dbReference>
<comment type="caution">
    <text evidence="12">The sequence shown here is derived from an EMBL/GenBank/DDBJ whole genome shotgun (WGS) entry which is preliminary data.</text>
</comment>
<accession>A0A2T0YH51</accession>
<evidence type="ECO:0000256" key="4">
    <source>
        <dbReference type="ARBA" id="ARBA00011233"/>
    </source>
</evidence>
<keyword evidence="5 9" id="KW-0479">Metal-binding</keyword>
<gene>
    <name evidence="12" type="ORF">BCL67_11269</name>
</gene>
<evidence type="ECO:0000256" key="11">
    <source>
        <dbReference type="SAM" id="MobiDB-lite"/>
    </source>
</evidence>
<dbReference type="EC" id="4.1.3.17" evidence="10"/>
<dbReference type="InterPro" id="IPR036704">
    <property type="entry name" value="RraA/RraA-like_sf"/>
</dbReference>
<comment type="function">
    <text evidence="7 10">Catalyzes the aldol cleavage of 4-hydroxy-4-methyl-2-oxoglutarate (HMG) into 2 molecules of pyruvate. Also contains a secondary oxaloacetate (OAA) decarboxylase activity due to the common pyruvate enolate transition state formed following C-C bond cleavage in the retro-aldol and decarboxylation reactions.</text>
</comment>
<evidence type="ECO:0000256" key="5">
    <source>
        <dbReference type="ARBA" id="ARBA00022723"/>
    </source>
</evidence>
<keyword evidence="13" id="KW-1185">Reference proteome</keyword>
<dbReference type="InterPro" id="IPR005493">
    <property type="entry name" value="RraA/RraA-like"/>
</dbReference>
<dbReference type="SUPFAM" id="SSF89562">
    <property type="entry name" value="RraA-like"/>
    <property type="match status" value="1"/>
</dbReference>
<dbReference type="InterPro" id="IPR010203">
    <property type="entry name" value="RraA"/>
</dbReference>
<reference evidence="12 13" key="1">
    <citation type="submission" date="2018-03" db="EMBL/GenBank/DDBJ databases">
        <title>Comparative analysis of microorganisms from saline springs in Andes Mountain Range, Colombia.</title>
        <authorList>
            <person name="Rubin E."/>
        </authorList>
    </citation>
    <scope>NUCLEOTIDE SEQUENCE [LARGE SCALE GENOMIC DNA]</scope>
    <source>
        <strain evidence="12 13">CG 35</strain>
    </source>
</reference>